<protein>
    <submittedName>
        <fullName evidence="2">Uncharacterized protein</fullName>
    </submittedName>
</protein>
<accession>A0ABU6VKC7</accession>
<evidence type="ECO:0000256" key="1">
    <source>
        <dbReference type="SAM" id="MobiDB-lite"/>
    </source>
</evidence>
<evidence type="ECO:0000313" key="2">
    <source>
        <dbReference type="EMBL" id="MED6174022.1"/>
    </source>
</evidence>
<evidence type="ECO:0000313" key="3">
    <source>
        <dbReference type="Proteomes" id="UP001341840"/>
    </source>
</evidence>
<keyword evidence="3" id="KW-1185">Reference proteome</keyword>
<organism evidence="2 3">
    <name type="scientific">Stylosanthes scabra</name>
    <dbReference type="NCBI Taxonomy" id="79078"/>
    <lineage>
        <taxon>Eukaryota</taxon>
        <taxon>Viridiplantae</taxon>
        <taxon>Streptophyta</taxon>
        <taxon>Embryophyta</taxon>
        <taxon>Tracheophyta</taxon>
        <taxon>Spermatophyta</taxon>
        <taxon>Magnoliopsida</taxon>
        <taxon>eudicotyledons</taxon>
        <taxon>Gunneridae</taxon>
        <taxon>Pentapetalae</taxon>
        <taxon>rosids</taxon>
        <taxon>fabids</taxon>
        <taxon>Fabales</taxon>
        <taxon>Fabaceae</taxon>
        <taxon>Papilionoideae</taxon>
        <taxon>50 kb inversion clade</taxon>
        <taxon>dalbergioids sensu lato</taxon>
        <taxon>Dalbergieae</taxon>
        <taxon>Pterocarpus clade</taxon>
        <taxon>Stylosanthes</taxon>
    </lineage>
</organism>
<proteinExistence type="predicted"/>
<feature type="compositionally biased region" description="Polar residues" evidence="1">
    <location>
        <begin position="43"/>
        <end position="75"/>
    </location>
</feature>
<comment type="caution">
    <text evidence="2">The sequence shown here is derived from an EMBL/GenBank/DDBJ whole genome shotgun (WGS) entry which is preliminary data.</text>
</comment>
<dbReference type="Proteomes" id="UP001341840">
    <property type="component" value="Unassembled WGS sequence"/>
</dbReference>
<reference evidence="2 3" key="1">
    <citation type="journal article" date="2023" name="Plants (Basel)">
        <title>Bridging the Gap: Combining Genomics and Transcriptomics Approaches to Understand Stylosanthes scabra, an Orphan Legume from the Brazilian Caatinga.</title>
        <authorList>
            <person name="Ferreira-Neto J.R.C."/>
            <person name="da Silva M.D."/>
            <person name="Binneck E."/>
            <person name="de Melo N.F."/>
            <person name="da Silva R.H."/>
            <person name="de Melo A.L.T.M."/>
            <person name="Pandolfi V."/>
            <person name="Bustamante F.O."/>
            <person name="Brasileiro-Vidal A.C."/>
            <person name="Benko-Iseppon A.M."/>
        </authorList>
    </citation>
    <scope>NUCLEOTIDE SEQUENCE [LARGE SCALE GENOMIC DNA]</scope>
    <source>
        <tissue evidence="2">Leaves</tissue>
    </source>
</reference>
<dbReference type="EMBL" id="JASCZI010151678">
    <property type="protein sequence ID" value="MED6174022.1"/>
    <property type="molecule type" value="Genomic_DNA"/>
</dbReference>
<feature type="region of interest" description="Disordered" evidence="1">
    <location>
        <begin position="1"/>
        <end position="78"/>
    </location>
</feature>
<sequence>MSLKRPNDALNNDPLNNDPLNNHAFDRSLPSRKKLKTGEDNSPVKSNSEVTNENRSAVTCQAEAPQQVTPQSKRQQGGLLPVIKVKVTRDENKGKYVLKIKKEDPADEVNRAEQMAESATELLRQAEIIRGMGEQLLEIFRPPPSPLQSIFGKSFPELKYK</sequence>
<feature type="compositionally biased region" description="Low complexity" evidence="1">
    <location>
        <begin position="8"/>
        <end position="22"/>
    </location>
</feature>
<gene>
    <name evidence="2" type="ORF">PIB30_065058</name>
</gene>
<name>A0ABU6VKC7_9FABA</name>